<dbReference type="PANTHER" id="PTHR42756:SF1">
    <property type="entry name" value="TRANSCRIPTIONAL REPRESSOR OF EMRAB OPERON"/>
    <property type="match status" value="1"/>
</dbReference>
<dbReference type="InterPro" id="IPR000835">
    <property type="entry name" value="HTH_MarR-typ"/>
</dbReference>
<dbReference type="GO" id="GO:0003700">
    <property type="term" value="F:DNA-binding transcription factor activity"/>
    <property type="evidence" value="ECO:0007669"/>
    <property type="project" value="InterPro"/>
</dbReference>
<dbReference type="AlphaFoldDB" id="A0A917ARX3"/>
<keyword evidence="1" id="KW-0805">Transcription regulation</keyword>
<protein>
    <submittedName>
        <fullName evidence="5">Transcriptional regulator</fullName>
    </submittedName>
</protein>
<reference evidence="5" key="1">
    <citation type="journal article" date="2014" name="Int. J. Syst. Evol. Microbiol.">
        <title>Complete genome sequence of Corynebacterium casei LMG S-19264T (=DSM 44701T), isolated from a smear-ripened cheese.</title>
        <authorList>
            <consortium name="US DOE Joint Genome Institute (JGI-PGF)"/>
            <person name="Walter F."/>
            <person name="Albersmeier A."/>
            <person name="Kalinowski J."/>
            <person name="Ruckert C."/>
        </authorList>
    </citation>
    <scope>NUCLEOTIDE SEQUENCE</scope>
    <source>
        <strain evidence="5">CGMCC 1.12698</strain>
    </source>
</reference>
<feature type="domain" description="HTH marR-type" evidence="4">
    <location>
        <begin position="8"/>
        <end position="137"/>
    </location>
</feature>
<gene>
    <name evidence="5" type="ORF">GCM10007140_21450</name>
</gene>
<dbReference type="SUPFAM" id="SSF46785">
    <property type="entry name" value="Winged helix' DNA-binding domain"/>
    <property type="match status" value="1"/>
</dbReference>
<evidence type="ECO:0000256" key="1">
    <source>
        <dbReference type="ARBA" id="ARBA00023015"/>
    </source>
</evidence>
<dbReference type="Gene3D" id="1.10.10.10">
    <property type="entry name" value="Winged helix-like DNA-binding domain superfamily/Winged helix DNA-binding domain"/>
    <property type="match status" value="1"/>
</dbReference>
<keyword evidence="6" id="KW-1185">Reference proteome</keyword>
<dbReference type="Proteomes" id="UP000605259">
    <property type="component" value="Unassembled WGS sequence"/>
</dbReference>
<accession>A0A917ARX3</accession>
<dbReference type="EMBL" id="BMFK01000001">
    <property type="protein sequence ID" value="GGE71244.1"/>
    <property type="molecule type" value="Genomic_DNA"/>
</dbReference>
<dbReference type="GO" id="GO:0003677">
    <property type="term" value="F:DNA binding"/>
    <property type="evidence" value="ECO:0007669"/>
    <property type="project" value="UniProtKB-KW"/>
</dbReference>
<name>A0A917ARX3_9BACI</name>
<dbReference type="InterPro" id="IPR036388">
    <property type="entry name" value="WH-like_DNA-bd_sf"/>
</dbReference>
<dbReference type="RefSeq" id="WP_188388349.1">
    <property type="nucleotide sequence ID" value="NZ_BMFK01000001.1"/>
</dbReference>
<keyword evidence="3" id="KW-0804">Transcription</keyword>
<evidence type="ECO:0000256" key="2">
    <source>
        <dbReference type="ARBA" id="ARBA00023125"/>
    </source>
</evidence>
<dbReference type="PROSITE" id="PS50995">
    <property type="entry name" value="HTH_MARR_2"/>
    <property type="match status" value="1"/>
</dbReference>
<comment type="caution">
    <text evidence="5">The sequence shown here is derived from an EMBL/GenBank/DDBJ whole genome shotgun (WGS) entry which is preliminary data.</text>
</comment>
<evidence type="ECO:0000256" key="3">
    <source>
        <dbReference type="ARBA" id="ARBA00023163"/>
    </source>
</evidence>
<keyword evidence="2" id="KW-0238">DNA-binding</keyword>
<evidence type="ECO:0000259" key="4">
    <source>
        <dbReference type="PROSITE" id="PS50995"/>
    </source>
</evidence>
<dbReference type="Pfam" id="PF01047">
    <property type="entry name" value="MarR"/>
    <property type="match status" value="1"/>
</dbReference>
<proteinExistence type="predicted"/>
<sequence>MTNSCLKESMIAYKLHLLNKEIGSKSGTCMSISQSKFELLYQIYQIDEMSQKDLQQAIGIDNAAITRHLKQLEASDMISRRKSPRDNRITLVRLTEHGRNKIQSFKEENNQFASAILKGFSEAELDALLDVLNRMEQNIADL</sequence>
<evidence type="ECO:0000313" key="5">
    <source>
        <dbReference type="EMBL" id="GGE71244.1"/>
    </source>
</evidence>
<evidence type="ECO:0000313" key="6">
    <source>
        <dbReference type="Proteomes" id="UP000605259"/>
    </source>
</evidence>
<reference evidence="5" key="2">
    <citation type="submission" date="2020-09" db="EMBL/GenBank/DDBJ databases">
        <authorList>
            <person name="Sun Q."/>
            <person name="Zhou Y."/>
        </authorList>
    </citation>
    <scope>NUCLEOTIDE SEQUENCE</scope>
    <source>
        <strain evidence="5">CGMCC 1.12698</strain>
    </source>
</reference>
<dbReference type="SMART" id="SM00347">
    <property type="entry name" value="HTH_MARR"/>
    <property type="match status" value="1"/>
</dbReference>
<dbReference type="PRINTS" id="PR00598">
    <property type="entry name" value="HTHMARR"/>
</dbReference>
<organism evidence="5 6">
    <name type="scientific">Priestia taiwanensis</name>
    <dbReference type="NCBI Taxonomy" id="1347902"/>
    <lineage>
        <taxon>Bacteria</taxon>
        <taxon>Bacillati</taxon>
        <taxon>Bacillota</taxon>
        <taxon>Bacilli</taxon>
        <taxon>Bacillales</taxon>
        <taxon>Bacillaceae</taxon>
        <taxon>Priestia</taxon>
    </lineage>
</organism>
<dbReference type="InterPro" id="IPR036390">
    <property type="entry name" value="WH_DNA-bd_sf"/>
</dbReference>
<dbReference type="PANTHER" id="PTHR42756">
    <property type="entry name" value="TRANSCRIPTIONAL REGULATOR, MARR"/>
    <property type="match status" value="1"/>
</dbReference>